<dbReference type="InterPro" id="IPR052343">
    <property type="entry name" value="Retrotransposon-Effector_Assoc"/>
</dbReference>
<dbReference type="SUPFAM" id="SSF56219">
    <property type="entry name" value="DNase I-like"/>
    <property type="match status" value="1"/>
</dbReference>
<evidence type="ECO:0000313" key="5">
    <source>
        <dbReference type="EMBL" id="SPC96395.1"/>
    </source>
</evidence>
<dbReference type="EMBL" id="OIVN01001668">
    <property type="protein sequence ID" value="SPC96395.1"/>
    <property type="molecule type" value="Genomic_DNA"/>
</dbReference>
<dbReference type="Gene3D" id="3.60.10.10">
    <property type="entry name" value="Endonuclease/exonuclease/phosphatase"/>
    <property type="match status" value="1"/>
</dbReference>
<sequence>MTLGQVEHAPEAIEELGGGLYMRVRVAIDITKPLCRGRKIKLDSTLARWVSFKYERLPNFCYWCGCVTHGEQDCVYWLANKITLKQIDQQFGPWMRATMDNGFRRTTVDVEGQIPDSIRMVWNTSTRIEVDEPGELAITTEPPPRPMDMTEAIINHHVTRDSPQEINLNQRNSAHHRAAQKALFAEELAQIDEALGLAPKEKEQPYITIEKVTDLTSILIVDHPSPAMEAIELSEQSTSQANFDTSVRNQLTLGREAIQRDSHVPVGDPIDNIITLLDPATNTSVTAVSTANLSPLHGEENINIGNTETVMEEINVTSIPVKTIRWKKRARSTNTPILTLPNHTYVGGTTETSQDIDDYGEEPEEPEEPNPKKRFVGKESNDTTLLRSMETVRELHDLVKHEAPKVVFFTKTRLELRNLDALRTKLVAGDFNEILDGMKKTSRIERHWYQMDIFRQALSNYALQDMGYQGNPFTWWNGRYGADCVFERLDRGVCSTKLTTLFPQAKICHVSFSNSDHEALLVDFHRTQAQVDRPHKRFRFETLWLQHEGCEKVDIFRTTSPMAINHVAQAVETKVTPRMNEELLKPFTGVEIREALFQMHPTKSPGPDDSQSAFVPRRLITDNVLVAFKALHYMKSKRKGRFNHMAVKLDMSKAYDRVEWDFLKIIMLKLGFDRRWVHLIMQCLTTVSYSVILNGEPTGYIKPTKGIHQGDPLSPYLFLICAECLTALLRHAETPNGRFTTRNVYMLQIEERNSALGSTSDKSHLHSFWKALWSVSVPTKIKTFMWRACQSILPTKTNLFRRGVVSAYSCPICNEDAETVLHSLWECEYANEVWSHSPVSKLFTMARPAAWSDLVDYVLWNLVPPEMEIFFTMAWMIWGARNYSWLNKPRSEATQLGVKAVTYAKEFREANQRPDSSNIYLKPKWILPSATSFKLNVAWQRFKARDSLGVGAIIRDHSGALMAAYSEEFSCEGDGLLVAAVSLKKALTFGHEAGFTHLSTEFSHPQLQSLLSSNEECLTE</sequence>
<evidence type="ECO:0000256" key="1">
    <source>
        <dbReference type="SAM" id="MobiDB-lite"/>
    </source>
</evidence>
<dbReference type="PANTHER" id="PTHR46890">
    <property type="entry name" value="NON-LTR RETROLELEMENT REVERSE TRANSCRIPTASE-LIKE PROTEIN-RELATED"/>
    <property type="match status" value="1"/>
</dbReference>
<dbReference type="Pfam" id="PF00078">
    <property type="entry name" value="RVT_1"/>
    <property type="match status" value="1"/>
</dbReference>
<dbReference type="InterPro" id="IPR026960">
    <property type="entry name" value="RVT-Znf"/>
</dbReference>
<feature type="compositionally biased region" description="Acidic residues" evidence="1">
    <location>
        <begin position="354"/>
        <end position="368"/>
    </location>
</feature>
<name>A0A2N9GA94_FAGSY</name>
<accession>A0A2N9GA94</accession>
<evidence type="ECO:0000259" key="2">
    <source>
        <dbReference type="Pfam" id="PF00078"/>
    </source>
</evidence>
<feature type="domain" description="Zinc knuckle CX2CX4HX4C" evidence="4">
    <location>
        <begin position="28"/>
        <end position="75"/>
    </location>
</feature>
<evidence type="ECO:0000259" key="4">
    <source>
        <dbReference type="Pfam" id="PF14392"/>
    </source>
</evidence>
<dbReference type="AlphaFoldDB" id="A0A2N9GA94"/>
<dbReference type="InterPro" id="IPR025836">
    <property type="entry name" value="Zn_knuckle_CX2CX4HX4C"/>
</dbReference>
<dbReference type="InterPro" id="IPR000477">
    <property type="entry name" value="RT_dom"/>
</dbReference>
<feature type="domain" description="Reverse transcriptase zinc-binding" evidence="3">
    <location>
        <begin position="760"/>
        <end position="834"/>
    </location>
</feature>
<dbReference type="Pfam" id="PF13966">
    <property type="entry name" value="zf-RVT"/>
    <property type="match status" value="1"/>
</dbReference>
<dbReference type="PANTHER" id="PTHR46890:SF48">
    <property type="entry name" value="RNA-DIRECTED DNA POLYMERASE"/>
    <property type="match status" value="1"/>
</dbReference>
<feature type="region of interest" description="Disordered" evidence="1">
    <location>
        <begin position="339"/>
        <end position="380"/>
    </location>
</feature>
<feature type="domain" description="Reverse transcriptase" evidence="2">
    <location>
        <begin position="609"/>
        <end position="732"/>
    </location>
</feature>
<gene>
    <name evidence="5" type="ORF">FSB_LOCUS24277</name>
</gene>
<dbReference type="SUPFAM" id="SSF56672">
    <property type="entry name" value="DNA/RNA polymerases"/>
    <property type="match status" value="1"/>
</dbReference>
<reference evidence="5" key="1">
    <citation type="submission" date="2018-02" db="EMBL/GenBank/DDBJ databases">
        <authorList>
            <person name="Cohen D.B."/>
            <person name="Kent A.D."/>
        </authorList>
    </citation>
    <scope>NUCLEOTIDE SEQUENCE</scope>
</reference>
<evidence type="ECO:0000259" key="3">
    <source>
        <dbReference type="Pfam" id="PF13966"/>
    </source>
</evidence>
<dbReference type="Pfam" id="PF14392">
    <property type="entry name" value="zf-CCHC_4"/>
    <property type="match status" value="1"/>
</dbReference>
<proteinExistence type="predicted"/>
<protein>
    <recommendedName>
        <fullName evidence="6">Reverse transcriptase domain-containing protein</fullName>
    </recommendedName>
</protein>
<dbReference type="InterPro" id="IPR036691">
    <property type="entry name" value="Endo/exonu/phosph_ase_sf"/>
</dbReference>
<evidence type="ECO:0008006" key="6">
    <source>
        <dbReference type="Google" id="ProtNLM"/>
    </source>
</evidence>
<organism evidence="5">
    <name type="scientific">Fagus sylvatica</name>
    <name type="common">Beechnut</name>
    <dbReference type="NCBI Taxonomy" id="28930"/>
    <lineage>
        <taxon>Eukaryota</taxon>
        <taxon>Viridiplantae</taxon>
        <taxon>Streptophyta</taxon>
        <taxon>Embryophyta</taxon>
        <taxon>Tracheophyta</taxon>
        <taxon>Spermatophyta</taxon>
        <taxon>Magnoliopsida</taxon>
        <taxon>eudicotyledons</taxon>
        <taxon>Gunneridae</taxon>
        <taxon>Pentapetalae</taxon>
        <taxon>rosids</taxon>
        <taxon>fabids</taxon>
        <taxon>Fagales</taxon>
        <taxon>Fagaceae</taxon>
        <taxon>Fagus</taxon>
    </lineage>
</organism>
<dbReference type="InterPro" id="IPR043502">
    <property type="entry name" value="DNA/RNA_pol_sf"/>
</dbReference>